<dbReference type="OrthoDB" id="9794725at2"/>
<reference evidence="2 3" key="1">
    <citation type="submission" date="2018-05" db="EMBL/GenBank/DDBJ databases">
        <title>Rhodohalobacter halophilus gen. nov., sp. nov., a moderately halophilic member of the family Balneolaceae.</title>
        <authorList>
            <person name="Liu Z.-W."/>
        </authorList>
    </citation>
    <scope>NUCLEOTIDE SEQUENCE [LARGE SCALE GENOMIC DNA]</scope>
    <source>
        <strain evidence="2 3">8A47</strain>
    </source>
</reference>
<name>A0A316TYV9_9BACT</name>
<evidence type="ECO:0000313" key="3">
    <source>
        <dbReference type="Proteomes" id="UP000245533"/>
    </source>
</evidence>
<evidence type="ECO:0000259" key="1">
    <source>
        <dbReference type="Pfam" id="PF13472"/>
    </source>
</evidence>
<dbReference type="AlphaFoldDB" id="A0A316TYV9"/>
<evidence type="ECO:0000313" key="2">
    <source>
        <dbReference type="EMBL" id="PWN05126.1"/>
    </source>
</evidence>
<feature type="domain" description="SGNH hydrolase-type esterase" evidence="1">
    <location>
        <begin position="91"/>
        <end position="267"/>
    </location>
</feature>
<dbReference type="Gene3D" id="3.40.50.1110">
    <property type="entry name" value="SGNH hydrolase"/>
    <property type="match status" value="1"/>
</dbReference>
<dbReference type="Pfam" id="PF13472">
    <property type="entry name" value="Lipase_GDSL_2"/>
    <property type="match status" value="1"/>
</dbReference>
<dbReference type="PANTHER" id="PTHR30383:SF5">
    <property type="entry name" value="SGNH HYDROLASE-TYPE ESTERASE DOMAIN-CONTAINING PROTEIN"/>
    <property type="match status" value="1"/>
</dbReference>
<dbReference type="EMBL" id="QGGB01000012">
    <property type="protein sequence ID" value="PWN05126.1"/>
    <property type="molecule type" value="Genomic_DNA"/>
</dbReference>
<dbReference type="InterPro" id="IPR036514">
    <property type="entry name" value="SGNH_hydro_sf"/>
</dbReference>
<dbReference type="InterPro" id="IPR013830">
    <property type="entry name" value="SGNH_hydro"/>
</dbReference>
<gene>
    <name evidence="2" type="ORF">DDZ15_16360</name>
</gene>
<dbReference type="Proteomes" id="UP000245533">
    <property type="component" value="Unassembled WGS sequence"/>
</dbReference>
<organism evidence="2 3">
    <name type="scientific">Rhodohalobacter mucosus</name>
    <dbReference type="NCBI Taxonomy" id="2079485"/>
    <lineage>
        <taxon>Bacteria</taxon>
        <taxon>Pseudomonadati</taxon>
        <taxon>Balneolota</taxon>
        <taxon>Balneolia</taxon>
        <taxon>Balneolales</taxon>
        <taxon>Balneolaceae</taxon>
        <taxon>Rhodohalobacter</taxon>
    </lineage>
</organism>
<accession>A0A316TYV9</accession>
<dbReference type="SUPFAM" id="SSF52266">
    <property type="entry name" value="SGNH hydrolase"/>
    <property type="match status" value="1"/>
</dbReference>
<sequence length="285" mass="32107">MTQKADKKEKEALEKYLLQFLNLEKQFPLLPGITNQSAVAELMGLETSELEKLRGMFRQNAKEAALELLREDDITDWVDELPFQKDDTIVALGDSATDDLQGWFSIFEHILNITVPEAEFTFINAGITGNTTSEALRRMHRDVLSHDPDWVFVQLGLFDAIRLTFLPGRTLLPLSETWENLASIQDAIKTVTDNPPVWISPAPVIPGLLDEMELFDFEIDEKDLSQIRQILLGKPGFIVDPLGKRMGSPPEAWYYLSDGINPSLSGHVNTVRELIKTLATAEVKE</sequence>
<proteinExistence type="predicted"/>
<dbReference type="PANTHER" id="PTHR30383">
    <property type="entry name" value="THIOESTERASE 1/PROTEASE 1/LYSOPHOSPHOLIPASE L1"/>
    <property type="match status" value="1"/>
</dbReference>
<dbReference type="RefSeq" id="WP_109648202.1">
    <property type="nucleotide sequence ID" value="NZ_QGGB01000012.1"/>
</dbReference>
<dbReference type="InterPro" id="IPR051532">
    <property type="entry name" value="Ester_Hydrolysis_Enzymes"/>
</dbReference>
<dbReference type="GO" id="GO:0004622">
    <property type="term" value="F:phosphatidylcholine lysophospholipase activity"/>
    <property type="evidence" value="ECO:0007669"/>
    <property type="project" value="TreeGrafter"/>
</dbReference>
<comment type="caution">
    <text evidence="2">The sequence shown here is derived from an EMBL/GenBank/DDBJ whole genome shotgun (WGS) entry which is preliminary data.</text>
</comment>
<protein>
    <recommendedName>
        <fullName evidence="1">SGNH hydrolase-type esterase domain-containing protein</fullName>
    </recommendedName>
</protein>
<keyword evidence="3" id="KW-1185">Reference proteome</keyword>